<reference evidence="1" key="1">
    <citation type="submission" date="2020-05" db="EMBL/GenBank/DDBJ databases">
        <title>Mycena genomes resolve the evolution of fungal bioluminescence.</title>
        <authorList>
            <person name="Tsai I.J."/>
        </authorList>
    </citation>
    <scope>NUCLEOTIDE SEQUENCE</scope>
    <source>
        <strain evidence="1">160909Yilan</strain>
    </source>
</reference>
<evidence type="ECO:0000313" key="1">
    <source>
        <dbReference type="EMBL" id="KAF7374274.1"/>
    </source>
</evidence>
<accession>A0A8H7DG80</accession>
<dbReference type="OrthoDB" id="3056239at2759"/>
<proteinExistence type="predicted"/>
<sequence length="163" mass="17475">MSVPPCTIPTTGSFWLKDFQGLCLTVDNSAGFFSTVFADFCELRLPALPQQTWSLAPVNHGAILVSGLSQAAGELVLLADTDGQAITAGNTGFGFNITCVPIDFNTVTLVDNLVGTETTLTSTQVSVEKNSNLDPPAQVIFQPLAPNPFQIWNEQIWSIQTLD</sequence>
<name>A0A8H7DG80_9AGAR</name>
<organism evidence="1 2">
    <name type="scientific">Mycena sanguinolenta</name>
    <dbReference type="NCBI Taxonomy" id="230812"/>
    <lineage>
        <taxon>Eukaryota</taxon>
        <taxon>Fungi</taxon>
        <taxon>Dikarya</taxon>
        <taxon>Basidiomycota</taxon>
        <taxon>Agaricomycotina</taxon>
        <taxon>Agaricomycetes</taxon>
        <taxon>Agaricomycetidae</taxon>
        <taxon>Agaricales</taxon>
        <taxon>Marasmiineae</taxon>
        <taxon>Mycenaceae</taxon>
        <taxon>Mycena</taxon>
    </lineage>
</organism>
<dbReference type="Proteomes" id="UP000623467">
    <property type="component" value="Unassembled WGS sequence"/>
</dbReference>
<protein>
    <submittedName>
        <fullName evidence="1">Uncharacterized protein</fullName>
    </submittedName>
</protein>
<comment type="caution">
    <text evidence="1">The sequence shown here is derived from an EMBL/GenBank/DDBJ whole genome shotgun (WGS) entry which is preliminary data.</text>
</comment>
<keyword evidence="2" id="KW-1185">Reference proteome</keyword>
<evidence type="ECO:0000313" key="2">
    <source>
        <dbReference type="Proteomes" id="UP000623467"/>
    </source>
</evidence>
<dbReference type="EMBL" id="JACAZH010000002">
    <property type="protein sequence ID" value="KAF7374274.1"/>
    <property type="molecule type" value="Genomic_DNA"/>
</dbReference>
<gene>
    <name evidence="1" type="ORF">MSAN_00310400</name>
</gene>
<dbReference type="AlphaFoldDB" id="A0A8H7DG80"/>